<proteinExistence type="predicted"/>
<gene>
    <name evidence="1" type="ORF">BST26_10740</name>
</gene>
<dbReference type="Proteomes" id="UP000192801">
    <property type="component" value="Unassembled WGS sequence"/>
</dbReference>
<organism evidence="1 2">
    <name type="scientific">Mycolicibacterium insubricum</name>
    <dbReference type="NCBI Taxonomy" id="444597"/>
    <lineage>
        <taxon>Bacteria</taxon>
        <taxon>Bacillati</taxon>
        <taxon>Actinomycetota</taxon>
        <taxon>Actinomycetes</taxon>
        <taxon>Mycobacteriales</taxon>
        <taxon>Mycobacteriaceae</taxon>
        <taxon>Mycolicibacterium</taxon>
    </lineage>
</organism>
<dbReference type="RefSeq" id="WP_083030879.1">
    <property type="nucleotide sequence ID" value="NZ_AP022618.1"/>
</dbReference>
<accession>A0A1X0DDM1</accession>
<keyword evidence="2" id="KW-1185">Reference proteome</keyword>
<dbReference type="STRING" id="444597.BST26_10740"/>
<evidence type="ECO:0000313" key="2">
    <source>
        <dbReference type="Proteomes" id="UP000192801"/>
    </source>
</evidence>
<dbReference type="AlphaFoldDB" id="A0A1X0DDM1"/>
<dbReference type="OrthoDB" id="143162at2"/>
<dbReference type="EMBL" id="MVHS01000021">
    <property type="protein sequence ID" value="ORA70496.1"/>
    <property type="molecule type" value="Genomic_DNA"/>
</dbReference>
<evidence type="ECO:0000313" key="1">
    <source>
        <dbReference type="EMBL" id="ORA70496.1"/>
    </source>
</evidence>
<reference evidence="1 2" key="1">
    <citation type="submission" date="2016-12" db="EMBL/GenBank/DDBJ databases">
        <title>The new phylogeny of genus Mycobacterium.</title>
        <authorList>
            <person name="Tortoli E."/>
            <person name="Trovato A."/>
            <person name="Cirillo D.M."/>
        </authorList>
    </citation>
    <scope>NUCLEOTIDE SEQUENCE [LARGE SCALE GENOMIC DNA]</scope>
    <source>
        <strain evidence="1 2">DSM 45130</strain>
    </source>
</reference>
<comment type="caution">
    <text evidence="1">The sequence shown here is derived from an EMBL/GenBank/DDBJ whole genome shotgun (WGS) entry which is preliminary data.</text>
</comment>
<sequence length="392" mass="42573">MIPGLVTKCPRCFSIIDDNAYLWTVSPNVPGQRRYADRVGAAYHGAPVDIGAMHEVRRPPGYHGPLPSSAMEASQALGGPAIEICPVCHFVLPTGWRSGQAICIAMAGARATGKSLYVAVLIKQLEQLCERLGVSMEPATPATANAYATIYERPLFEQRGLIPPTPASHTQASYQREPLVYSIGSWNGLRRFVVLRDVAGEDLEAGDLHAPHFHFFRNADALFFMFDPLRVDMIREQLHDLLPPQSFSGGDPRSVLSNLLLAVGDGRPRLAVILSKFDALRVLADVQGSAWSRVMSNPGAAFMRDSSSSKTYDDADGALLHEEVRSLLQRLHGGSILAAVENPASGVHLPHRFFVVSALGQPPVGNRLNHKGIAPFRCADPLRWVTSSFGAL</sequence>
<name>A0A1X0DDM1_9MYCO</name>
<protein>
    <submittedName>
        <fullName evidence="1">Uncharacterized protein</fullName>
    </submittedName>
</protein>